<evidence type="ECO:0000259" key="5">
    <source>
        <dbReference type="PROSITE" id="PS50937"/>
    </source>
</evidence>
<keyword evidence="3" id="KW-0238">DNA-binding</keyword>
<proteinExistence type="predicted"/>
<organism evidence="6 7">
    <name type="scientific">Gemmiger gallinarum</name>
    <dbReference type="NCBI Taxonomy" id="2779354"/>
    <lineage>
        <taxon>Bacteria</taxon>
        <taxon>Bacillati</taxon>
        <taxon>Bacillota</taxon>
        <taxon>Clostridia</taxon>
        <taxon>Eubacteriales</taxon>
        <taxon>Gemmiger</taxon>
    </lineage>
</organism>
<protein>
    <submittedName>
        <fullName evidence="6">MerR family transcriptional regulator</fullName>
    </submittedName>
</protein>
<keyword evidence="2" id="KW-0805">Transcription regulation</keyword>
<dbReference type="PANTHER" id="PTHR30204:SF69">
    <property type="entry name" value="MERR-FAMILY TRANSCRIPTIONAL REGULATOR"/>
    <property type="match status" value="1"/>
</dbReference>
<dbReference type="SMART" id="SM00422">
    <property type="entry name" value="HTH_MERR"/>
    <property type="match status" value="1"/>
</dbReference>
<evidence type="ECO:0000256" key="4">
    <source>
        <dbReference type="ARBA" id="ARBA00023163"/>
    </source>
</evidence>
<dbReference type="Gene3D" id="1.10.1660.10">
    <property type="match status" value="1"/>
</dbReference>
<dbReference type="SMART" id="SM00871">
    <property type="entry name" value="AraC_E_bind"/>
    <property type="match status" value="1"/>
</dbReference>
<evidence type="ECO:0000256" key="3">
    <source>
        <dbReference type="ARBA" id="ARBA00023125"/>
    </source>
</evidence>
<feature type="domain" description="HTH merR-type" evidence="5">
    <location>
        <begin position="4"/>
        <end position="72"/>
    </location>
</feature>
<dbReference type="SUPFAM" id="SSF55136">
    <property type="entry name" value="Probable bacterial effector-binding domain"/>
    <property type="match status" value="1"/>
</dbReference>
<gene>
    <name evidence="6" type="ORF">INF35_01545</name>
</gene>
<dbReference type="CDD" id="cd00592">
    <property type="entry name" value="HTH_MerR-like"/>
    <property type="match status" value="1"/>
</dbReference>
<dbReference type="InterPro" id="IPR009061">
    <property type="entry name" value="DNA-bd_dom_put_sf"/>
</dbReference>
<dbReference type="InterPro" id="IPR010499">
    <property type="entry name" value="AraC_E-bd"/>
</dbReference>
<keyword evidence="7" id="KW-1185">Reference proteome</keyword>
<evidence type="ECO:0000313" key="7">
    <source>
        <dbReference type="Proteomes" id="UP000768567"/>
    </source>
</evidence>
<dbReference type="InterPro" id="IPR000551">
    <property type="entry name" value="MerR-type_HTH_dom"/>
</dbReference>
<evidence type="ECO:0000256" key="2">
    <source>
        <dbReference type="ARBA" id="ARBA00023015"/>
    </source>
</evidence>
<accession>A0ABR9R048</accession>
<dbReference type="SUPFAM" id="SSF46955">
    <property type="entry name" value="Putative DNA-binding domain"/>
    <property type="match status" value="1"/>
</dbReference>
<dbReference type="Gene3D" id="3.20.80.10">
    <property type="entry name" value="Regulatory factor, effector binding domain"/>
    <property type="match status" value="1"/>
</dbReference>
<reference evidence="6 7" key="1">
    <citation type="submission" date="2020-10" db="EMBL/GenBank/DDBJ databases">
        <title>ChiBAC.</title>
        <authorList>
            <person name="Zenner C."/>
            <person name="Hitch T.C.A."/>
            <person name="Clavel T."/>
        </authorList>
    </citation>
    <scope>NUCLEOTIDE SEQUENCE [LARGE SCALE GENOMIC DNA]</scope>
    <source>
        <strain evidence="6 7">DSM 109015</strain>
    </source>
</reference>
<dbReference type="Pfam" id="PF06445">
    <property type="entry name" value="GyrI-like"/>
    <property type="match status" value="1"/>
</dbReference>
<dbReference type="PANTHER" id="PTHR30204">
    <property type="entry name" value="REDOX-CYCLING DRUG-SENSING TRANSCRIPTIONAL ACTIVATOR SOXR"/>
    <property type="match status" value="1"/>
</dbReference>
<name>A0ABR9R048_9FIRM</name>
<keyword evidence="1" id="KW-0678">Repressor</keyword>
<evidence type="ECO:0000256" key="1">
    <source>
        <dbReference type="ARBA" id="ARBA00022491"/>
    </source>
</evidence>
<dbReference type="PROSITE" id="PS50937">
    <property type="entry name" value="HTH_MERR_2"/>
    <property type="match status" value="1"/>
</dbReference>
<dbReference type="Pfam" id="PF13411">
    <property type="entry name" value="MerR_1"/>
    <property type="match status" value="1"/>
</dbReference>
<dbReference type="EMBL" id="JADCKC010000001">
    <property type="protein sequence ID" value="MBE5036478.1"/>
    <property type="molecule type" value="Genomic_DNA"/>
</dbReference>
<dbReference type="InterPro" id="IPR011256">
    <property type="entry name" value="Reg_factor_effector_dom_sf"/>
</dbReference>
<keyword evidence="4" id="KW-0804">Transcription</keyword>
<dbReference type="InterPro" id="IPR047057">
    <property type="entry name" value="MerR_fam"/>
</dbReference>
<evidence type="ECO:0000313" key="6">
    <source>
        <dbReference type="EMBL" id="MBE5036478.1"/>
    </source>
</evidence>
<comment type="caution">
    <text evidence="6">The sequence shown here is derived from an EMBL/GenBank/DDBJ whole genome shotgun (WGS) entry which is preliminary data.</text>
</comment>
<dbReference type="Proteomes" id="UP000768567">
    <property type="component" value="Unassembled WGS sequence"/>
</dbReference>
<dbReference type="InterPro" id="IPR029442">
    <property type="entry name" value="GyrI-like"/>
</dbReference>
<sequence length="276" mass="32495">MRDRYKIGEISKLYGIGSDSLRYYEKIGALHPRRDANNYRLYSLTDIYRLSIIRDLLGLNFSMMQIKQYLDDQTLDTTDELLRCEEAVVEEKLRHLTEQKSILQKRRQELERDRLIPSGRFVICSLPERRCVQLNEHITRDEEMDFVIKKLHRKYEDQLRSFGTQTIGACFSMPDWARGISNVYQSVFFVLDNADTDCDFVLPSGDYLTYAYRGPYEQNGQRLHEALAYLRENGYFLRGNPFEIYKIDNRDTSRPEEFLTEIQIPVSAANNGNSHQ</sequence>